<accession>A0AAD6PRJ2</accession>
<dbReference type="AlphaFoldDB" id="A0AAD6PRJ2"/>
<proteinExistence type="predicted"/>
<reference evidence="2 3" key="1">
    <citation type="journal article" date="2023" name="Mol. Ecol. Resour.">
        <title>Chromosome-level genome assembly of a triploid poplar Populus alba 'Berolinensis'.</title>
        <authorList>
            <person name="Chen S."/>
            <person name="Yu Y."/>
            <person name="Wang X."/>
            <person name="Wang S."/>
            <person name="Zhang T."/>
            <person name="Zhou Y."/>
            <person name="He R."/>
            <person name="Meng N."/>
            <person name="Wang Y."/>
            <person name="Liu W."/>
            <person name="Liu Z."/>
            <person name="Liu J."/>
            <person name="Guo Q."/>
            <person name="Huang H."/>
            <person name="Sederoff R.R."/>
            <person name="Wang G."/>
            <person name="Qu G."/>
            <person name="Chen S."/>
        </authorList>
    </citation>
    <scope>NUCLEOTIDE SEQUENCE [LARGE SCALE GENOMIC DNA]</scope>
    <source>
        <strain evidence="2">SC-2020</strain>
    </source>
</reference>
<dbReference type="EMBL" id="JAQIZT010000018">
    <property type="protein sequence ID" value="KAJ6958494.1"/>
    <property type="molecule type" value="Genomic_DNA"/>
</dbReference>
<dbReference type="Proteomes" id="UP001164929">
    <property type="component" value="Chromosome 18"/>
</dbReference>
<evidence type="ECO:0000313" key="3">
    <source>
        <dbReference type="Proteomes" id="UP001164929"/>
    </source>
</evidence>
<dbReference type="EMBL" id="JAQIZT010000018">
    <property type="protein sequence ID" value="KAJ6958495.1"/>
    <property type="molecule type" value="Genomic_DNA"/>
</dbReference>
<comment type="caution">
    <text evidence="2">The sequence shown here is derived from an EMBL/GenBank/DDBJ whole genome shotgun (WGS) entry which is preliminary data.</text>
</comment>
<sequence>MVKGLVRAFCSRILFKGKQNVGAVVTGKRVGDGAGNGFGEQSQVRGCGKKNSRLGLGGGCLFF</sequence>
<organism evidence="2 3">
    <name type="scientific">Populus alba x Populus x berolinensis</name>
    <dbReference type="NCBI Taxonomy" id="444605"/>
    <lineage>
        <taxon>Eukaryota</taxon>
        <taxon>Viridiplantae</taxon>
        <taxon>Streptophyta</taxon>
        <taxon>Embryophyta</taxon>
        <taxon>Tracheophyta</taxon>
        <taxon>Spermatophyta</taxon>
        <taxon>Magnoliopsida</taxon>
        <taxon>eudicotyledons</taxon>
        <taxon>Gunneridae</taxon>
        <taxon>Pentapetalae</taxon>
        <taxon>rosids</taxon>
        <taxon>fabids</taxon>
        <taxon>Malpighiales</taxon>
        <taxon>Salicaceae</taxon>
        <taxon>Saliceae</taxon>
        <taxon>Populus</taxon>
    </lineage>
</organism>
<gene>
    <name evidence="1" type="ORF">NC653_040214</name>
    <name evidence="2" type="ORF">NC653_040215</name>
</gene>
<name>A0AAD6PRJ2_9ROSI</name>
<evidence type="ECO:0000313" key="1">
    <source>
        <dbReference type="EMBL" id="KAJ6958494.1"/>
    </source>
</evidence>
<evidence type="ECO:0000313" key="2">
    <source>
        <dbReference type="EMBL" id="KAJ6958495.1"/>
    </source>
</evidence>
<protein>
    <submittedName>
        <fullName evidence="2">Uncharacterized protein</fullName>
    </submittedName>
</protein>
<keyword evidence="3" id="KW-1185">Reference proteome</keyword>